<dbReference type="RefSeq" id="WP_097571475.1">
    <property type="nucleotide sequence ID" value="NZ_NWQG01000003.1"/>
</dbReference>
<evidence type="ECO:0000256" key="2">
    <source>
        <dbReference type="SAM" id="MobiDB-lite"/>
    </source>
</evidence>
<dbReference type="SUPFAM" id="SSF103378">
    <property type="entry name" value="2-methylcitrate dehydratase PrpD"/>
    <property type="match status" value="1"/>
</dbReference>
<dbReference type="EMBL" id="NWQG01000003">
    <property type="protein sequence ID" value="PDQ22966.1"/>
    <property type="molecule type" value="Genomic_DNA"/>
</dbReference>
<reference evidence="5 6" key="1">
    <citation type="submission" date="2017-09" db="EMBL/GenBank/DDBJ databases">
        <title>Mesorhizobum sanjuanii sp. nov. isolated from nodules of Lotus tenuis in saline-alkaline lowlands of Flooding Pampa.</title>
        <authorList>
            <person name="Sannazzaro A.I."/>
            <person name="Torres Tejerizo G.A."/>
            <person name="Fontana F."/>
            <person name="Cumpa Velazquez L.M."/>
            <person name="Hansen L."/>
            <person name="Pistorio M."/>
            <person name="Estrella M.J."/>
        </authorList>
    </citation>
    <scope>NUCLEOTIDE SEQUENCE [LARGE SCALE GENOMIC DNA]</scope>
    <source>
        <strain evidence="5 6">BSA136</strain>
    </source>
</reference>
<keyword evidence="6" id="KW-1185">Reference proteome</keyword>
<name>A0A2A6FMS4_9HYPH</name>
<evidence type="ECO:0000259" key="3">
    <source>
        <dbReference type="Pfam" id="PF03972"/>
    </source>
</evidence>
<evidence type="ECO:0000313" key="6">
    <source>
        <dbReference type="Proteomes" id="UP000219182"/>
    </source>
</evidence>
<proteinExistence type="inferred from homology"/>
<dbReference type="PANTHER" id="PTHR16943">
    <property type="entry name" value="2-METHYLCITRATE DEHYDRATASE-RELATED"/>
    <property type="match status" value="1"/>
</dbReference>
<dbReference type="InterPro" id="IPR036148">
    <property type="entry name" value="MmgE/PrpD_sf"/>
</dbReference>
<dbReference type="Gene3D" id="1.10.4100.10">
    <property type="entry name" value="2-methylcitrate dehydratase PrpD"/>
    <property type="match status" value="1"/>
</dbReference>
<dbReference type="InterPro" id="IPR042188">
    <property type="entry name" value="MmgE/PrpD_sf_2"/>
</dbReference>
<dbReference type="Gene3D" id="3.30.1330.120">
    <property type="entry name" value="2-methylcitrate dehydratase PrpD"/>
    <property type="match status" value="1"/>
</dbReference>
<dbReference type="AlphaFoldDB" id="A0A2A6FMS4"/>
<comment type="similarity">
    <text evidence="1">Belongs to the PrpD family.</text>
</comment>
<dbReference type="Proteomes" id="UP000219182">
    <property type="component" value="Unassembled WGS sequence"/>
</dbReference>
<protein>
    <recommendedName>
        <fullName evidence="7">MmgE/PrpD family protein</fullName>
    </recommendedName>
</protein>
<dbReference type="GO" id="GO:0016829">
    <property type="term" value="F:lyase activity"/>
    <property type="evidence" value="ECO:0007669"/>
    <property type="project" value="InterPro"/>
</dbReference>
<dbReference type="Pfam" id="PF19305">
    <property type="entry name" value="MmgE_PrpD_C"/>
    <property type="match status" value="1"/>
</dbReference>
<gene>
    <name evidence="5" type="ORF">CN311_00460</name>
</gene>
<evidence type="ECO:0000313" key="5">
    <source>
        <dbReference type="EMBL" id="PDQ22966.1"/>
    </source>
</evidence>
<feature type="domain" description="MmgE/PrpD N-terminal" evidence="3">
    <location>
        <begin position="7"/>
        <end position="241"/>
    </location>
</feature>
<evidence type="ECO:0008006" key="7">
    <source>
        <dbReference type="Google" id="ProtNLM"/>
    </source>
</evidence>
<accession>A0A2A6FMS4</accession>
<dbReference type="PANTHER" id="PTHR16943:SF8">
    <property type="entry name" value="2-METHYLCITRATE DEHYDRATASE"/>
    <property type="match status" value="1"/>
</dbReference>
<dbReference type="InterPro" id="IPR045336">
    <property type="entry name" value="MmgE_PrpD_N"/>
</dbReference>
<dbReference type="InterPro" id="IPR042183">
    <property type="entry name" value="MmgE/PrpD_sf_1"/>
</dbReference>
<organism evidence="5 6">
    <name type="scientific">Mesorhizobium sanjuanii</name>
    <dbReference type="NCBI Taxonomy" id="2037900"/>
    <lineage>
        <taxon>Bacteria</taxon>
        <taxon>Pseudomonadati</taxon>
        <taxon>Pseudomonadota</taxon>
        <taxon>Alphaproteobacteria</taxon>
        <taxon>Hyphomicrobiales</taxon>
        <taxon>Phyllobacteriaceae</taxon>
        <taxon>Mesorhizobium</taxon>
    </lineage>
</organism>
<comment type="caution">
    <text evidence="5">The sequence shown here is derived from an EMBL/GenBank/DDBJ whole genome shotgun (WGS) entry which is preliminary data.</text>
</comment>
<dbReference type="InterPro" id="IPR045337">
    <property type="entry name" value="MmgE_PrpD_C"/>
</dbReference>
<sequence length="473" mass="49202">MTTRSMELADALANLASPVFSPAVVTKAKLCLLDFLGCAFEASALEPSQQAVAAVAAAPGGHMIGERATTTPADAAFVNAVKGHGLVREDMHAASVCHHGVVVWPLLLALAETETVSGMDLIRSAVVAYEVGGRLGRMLIDPAMSSLFRPTGLVAPIGSACGGAWMLKLDRQQVAAAIALAANTASGLNQWPHSGGSDMFFHPGFAARNAWMAVRLADAGAFGSPDILEGRSGYFAALARRPMPGPIELFPDGEADILNVYHKAAPACNFAQTACQTALKLVEIIGSDAAPVERIRISVPAAAAAYPGCDRTGPFDRALQAKMSIPFGVGAVFAHGRLSEDIYSDLAHAETLRLIGASELVASPDLTALFPGHQGAAIDVTLGDGRQLSMGLPDVVPATEAEVRERFRSAAAAILGVAAAEAIEEFVDRLDTRKDAGRLLSLCAAKGAAKRQATRAPRQGAGKASRPWSRQVS</sequence>
<dbReference type="InterPro" id="IPR005656">
    <property type="entry name" value="MmgE_PrpD"/>
</dbReference>
<dbReference type="Pfam" id="PF03972">
    <property type="entry name" value="MmgE_PrpD_N"/>
    <property type="match status" value="1"/>
</dbReference>
<evidence type="ECO:0000256" key="1">
    <source>
        <dbReference type="ARBA" id="ARBA00006174"/>
    </source>
</evidence>
<feature type="domain" description="MmgE/PrpD C-terminal" evidence="4">
    <location>
        <begin position="266"/>
        <end position="431"/>
    </location>
</feature>
<evidence type="ECO:0000259" key="4">
    <source>
        <dbReference type="Pfam" id="PF19305"/>
    </source>
</evidence>
<feature type="region of interest" description="Disordered" evidence="2">
    <location>
        <begin position="448"/>
        <end position="473"/>
    </location>
</feature>